<gene>
    <name evidence="8" type="ORF">QO034_22255</name>
</gene>
<dbReference type="Pfam" id="PF02534">
    <property type="entry name" value="T4SS-DNA_transf"/>
    <property type="match status" value="1"/>
</dbReference>
<keyword evidence="4" id="KW-0812">Transmembrane</keyword>
<dbReference type="PANTHER" id="PTHR37937:SF1">
    <property type="entry name" value="CONJUGATIVE TRANSFER: DNA TRANSPORT"/>
    <property type="match status" value="1"/>
</dbReference>
<evidence type="ECO:0000256" key="2">
    <source>
        <dbReference type="ARBA" id="ARBA00008806"/>
    </source>
</evidence>
<keyword evidence="5" id="KW-1133">Transmembrane helix</keyword>
<keyword evidence="6" id="KW-0472">Membrane</keyword>
<evidence type="ECO:0000256" key="4">
    <source>
        <dbReference type="ARBA" id="ARBA00022692"/>
    </source>
</evidence>
<evidence type="ECO:0000256" key="3">
    <source>
        <dbReference type="ARBA" id="ARBA00022475"/>
    </source>
</evidence>
<comment type="subcellular location">
    <subcellularLocation>
        <location evidence="1">Cell membrane</location>
        <topology evidence="1">Multi-pass membrane protein</topology>
    </subcellularLocation>
</comment>
<dbReference type="InterPro" id="IPR003688">
    <property type="entry name" value="TraG/VirD4"/>
</dbReference>
<organism evidence="8 9">
    <name type="scientific">Sedimentitalea xiamensis</name>
    <dbReference type="NCBI Taxonomy" id="3050037"/>
    <lineage>
        <taxon>Bacteria</taxon>
        <taxon>Pseudomonadati</taxon>
        <taxon>Pseudomonadota</taxon>
        <taxon>Alphaproteobacteria</taxon>
        <taxon>Rhodobacterales</taxon>
        <taxon>Paracoccaceae</taxon>
        <taxon>Sedimentitalea</taxon>
    </lineage>
</organism>
<feature type="region of interest" description="Disordered" evidence="7">
    <location>
        <begin position="269"/>
        <end position="290"/>
    </location>
</feature>
<name>A0ABT7FLM1_9RHOB</name>
<dbReference type="EMBL" id="JASNJE010000052">
    <property type="protein sequence ID" value="MDK3075783.1"/>
    <property type="molecule type" value="Genomic_DNA"/>
</dbReference>
<accession>A0ABT7FLM1</accession>
<evidence type="ECO:0000256" key="5">
    <source>
        <dbReference type="ARBA" id="ARBA00022989"/>
    </source>
</evidence>
<evidence type="ECO:0000256" key="7">
    <source>
        <dbReference type="SAM" id="MobiDB-lite"/>
    </source>
</evidence>
<dbReference type="RefSeq" id="WP_284487701.1">
    <property type="nucleotide sequence ID" value="NZ_JASNJE010000052.1"/>
</dbReference>
<evidence type="ECO:0000256" key="1">
    <source>
        <dbReference type="ARBA" id="ARBA00004651"/>
    </source>
</evidence>
<proteinExistence type="inferred from homology"/>
<dbReference type="InterPro" id="IPR051539">
    <property type="entry name" value="T4SS-coupling_protein"/>
</dbReference>
<comment type="similarity">
    <text evidence="2">Belongs to the VirD4/TraG family.</text>
</comment>
<dbReference type="InterPro" id="IPR027417">
    <property type="entry name" value="P-loop_NTPase"/>
</dbReference>
<keyword evidence="3" id="KW-1003">Cell membrane</keyword>
<dbReference type="CDD" id="cd01127">
    <property type="entry name" value="TrwB_TraG_TraD_VirD4"/>
    <property type="match status" value="1"/>
</dbReference>
<reference evidence="8 9" key="1">
    <citation type="submission" date="2023-05" db="EMBL/GenBank/DDBJ databases">
        <title>Sedimentitalea sp. nov. JM2-8.</title>
        <authorList>
            <person name="Huang J."/>
        </authorList>
    </citation>
    <scope>NUCLEOTIDE SEQUENCE [LARGE SCALE GENOMIC DNA]</scope>
    <source>
        <strain evidence="8 9">JM2-8</strain>
    </source>
</reference>
<protein>
    <submittedName>
        <fullName evidence="8">Type IV secretory system conjugative DNA transfer family protein</fullName>
    </submittedName>
</protein>
<dbReference type="Proteomes" id="UP001227126">
    <property type="component" value="Unassembled WGS sequence"/>
</dbReference>
<dbReference type="Gene3D" id="3.40.50.300">
    <property type="entry name" value="P-loop containing nucleotide triphosphate hydrolases"/>
    <property type="match status" value="1"/>
</dbReference>
<comment type="caution">
    <text evidence="8">The sequence shown here is derived from an EMBL/GenBank/DDBJ whole genome shotgun (WGS) entry which is preliminary data.</text>
</comment>
<evidence type="ECO:0000256" key="6">
    <source>
        <dbReference type="ARBA" id="ARBA00023136"/>
    </source>
</evidence>
<dbReference type="PANTHER" id="PTHR37937">
    <property type="entry name" value="CONJUGATIVE TRANSFER: DNA TRANSPORT"/>
    <property type="match status" value="1"/>
</dbReference>
<keyword evidence="9" id="KW-1185">Reference proteome</keyword>
<evidence type="ECO:0000313" key="9">
    <source>
        <dbReference type="Proteomes" id="UP001227126"/>
    </source>
</evidence>
<dbReference type="SUPFAM" id="SSF52540">
    <property type="entry name" value="P-loop containing nucleoside triphosphate hydrolases"/>
    <property type="match status" value="1"/>
</dbReference>
<evidence type="ECO:0000313" key="8">
    <source>
        <dbReference type="EMBL" id="MDK3075783.1"/>
    </source>
</evidence>
<sequence>MSNGTNPKRLASAVDAMCRSDALGGLLADLGDDLADQIEGNPDQFADFRAGAVQALDIFEPGGYLADAVSFSDIALADLKSGDVSIYLAFPQDRIASHGAALGLIVNQAITAVARSDERGQVLFLLDEFANMGKLAGLAESLTALPGLGARVWMFVQELAELIRIYGQHTARTLLSQAEVKQFFSVQDFELAKTLSQALGQKTVKTRNFNLGRLDTDEIGESLSETGRPLMAADEIRLMPRDKQLLLVNGLLPVKAQLVPLWFVSSMPQAPRSSAPMKRGLRSSNARRLC</sequence>